<dbReference type="AlphaFoldDB" id="A0A7K0G377"/>
<proteinExistence type="predicted"/>
<dbReference type="InterPro" id="IPR001478">
    <property type="entry name" value="PDZ"/>
</dbReference>
<dbReference type="Pfam" id="PF13650">
    <property type="entry name" value="Asp_protease_2"/>
    <property type="match status" value="1"/>
</dbReference>
<dbReference type="SUPFAM" id="SSF50156">
    <property type="entry name" value="PDZ domain-like"/>
    <property type="match status" value="1"/>
</dbReference>
<gene>
    <name evidence="2" type="ORF">GJU39_15215</name>
</gene>
<dbReference type="EMBL" id="WKKH01000025">
    <property type="protein sequence ID" value="MRX77436.1"/>
    <property type="molecule type" value="Genomic_DNA"/>
</dbReference>
<keyword evidence="3" id="KW-1185">Reference proteome</keyword>
<dbReference type="Gene3D" id="2.40.70.10">
    <property type="entry name" value="Acid Proteases"/>
    <property type="match status" value="2"/>
</dbReference>
<feature type="domain" description="PDZ" evidence="1">
    <location>
        <begin position="330"/>
        <end position="402"/>
    </location>
</feature>
<dbReference type="InterPro" id="IPR036034">
    <property type="entry name" value="PDZ_sf"/>
</dbReference>
<name>A0A7K0G377_9SPHI</name>
<dbReference type="RefSeq" id="WP_154281839.1">
    <property type="nucleotide sequence ID" value="NZ_JBHUJQ010000001.1"/>
</dbReference>
<sequence>MLAKYTCVTFLVFCKVMICLAFLLSFFKVYAQDFAFSGNRTKQSIPFKCIKNLIIIPLFVNGKGPYDFVLDTGVGPLIITEPSIIDSVNFSTMRKIKLSGLGVEHVDAYVSQNVSAQLGSAKIKYIPTAVLKEDFFNLSGHLGIKIFGLIGFDFFNSFVVDIRYSSNQLIFSDLKRKVKYRGSKVPILIEKNKPYIATEVVINDTLRVKTRLLIDTGASHALSLEMLDGRAFPVPDQKIKANLGMSLSGQIKGFVGRISKFYIGKHVFANVVTGFPNFESISSKIDLISRNGNLGGEILRKFDVQFNYQEGFLYLRPNSNRKKAFQHDMLGMVVYLEQNQFKRVLIGEIDEDSPAEKAGFCPQDEIIGIDFKSIDSYTLNDINELFKSWPNRTLIFEIYRDKRVFFKFVRLEKRI</sequence>
<dbReference type="Gene3D" id="2.30.42.10">
    <property type="match status" value="1"/>
</dbReference>
<dbReference type="InterPro" id="IPR041489">
    <property type="entry name" value="PDZ_6"/>
</dbReference>
<dbReference type="Proteomes" id="UP000487757">
    <property type="component" value="Unassembled WGS sequence"/>
</dbReference>
<dbReference type="SMART" id="SM00228">
    <property type="entry name" value="PDZ"/>
    <property type="match status" value="1"/>
</dbReference>
<organism evidence="2 3">
    <name type="scientific">Pedobacter petrophilus</name>
    <dbReference type="NCBI Taxonomy" id="1908241"/>
    <lineage>
        <taxon>Bacteria</taxon>
        <taxon>Pseudomonadati</taxon>
        <taxon>Bacteroidota</taxon>
        <taxon>Sphingobacteriia</taxon>
        <taxon>Sphingobacteriales</taxon>
        <taxon>Sphingobacteriaceae</taxon>
        <taxon>Pedobacter</taxon>
    </lineage>
</organism>
<dbReference type="Pfam" id="PF17820">
    <property type="entry name" value="PDZ_6"/>
    <property type="match status" value="1"/>
</dbReference>
<protein>
    <submittedName>
        <fullName evidence="2">Peptide-binding protein</fullName>
    </submittedName>
</protein>
<evidence type="ECO:0000313" key="3">
    <source>
        <dbReference type="Proteomes" id="UP000487757"/>
    </source>
</evidence>
<evidence type="ECO:0000259" key="1">
    <source>
        <dbReference type="SMART" id="SM00228"/>
    </source>
</evidence>
<evidence type="ECO:0000313" key="2">
    <source>
        <dbReference type="EMBL" id="MRX77436.1"/>
    </source>
</evidence>
<dbReference type="OrthoDB" id="3521766at2"/>
<comment type="caution">
    <text evidence="2">The sequence shown here is derived from an EMBL/GenBank/DDBJ whole genome shotgun (WGS) entry which is preliminary data.</text>
</comment>
<accession>A0A7K0G377</accession>
<dbReference type="InterPro" id="IPR021109">
    <property type="entry name" value="Peptidase_aspartic_dom_sf"/>
</dbReference>
<reference evidence="2 3" key="1">
    <citation type="submission" date="2019-11" db="EMBL/GenBank/DDBJ databases">
        <title>Pedobacter petrophilus genome.</title>
        <authorList>
            <person name="Feldbauer M.J."/>
            <person name="Newman J.D."/>
        </authorList>
    </citation>
    <scope>NUCLEOTIDE SEQUENCE [LARGE SCALE GENOMIC DNA]</scope>
    <source>
        <strain evidence="2 3">LMG 29686</strain>
    </source>
</reference>